<dbReference type="AlphaFoldDB" id="A0A0L8IWC8"/>
<organism evidence="1 2">
    <name type="scientific">Pseudomonas syringae pv. aceris</name>
    <dbReference type="NCBI Taxonomy" id="199198"/>
    <lineage>
        <taxon>Bacteria</taxon>
        <taxon>Pseudomonadati</taxon>
        <taxon>Pseudomonadota</taxon>
        <taxon>Gammaproteobacteria</taxon>
        <taxon>Pseudomonadales</taxon>
        <taxon>Pseudomonadaceae</taxon>
        <taxon>Pseudomonas</taxon>
        <taxon>Pseudomonas syringae</taxon>
    </lineage>
</organism>
<gene>
    <name evidence="1" type="ORF">ALO91_102841</name>
</gene>
<comment type="caution">
    <text evidence="1">The sequence shown here is derived from an EMBL/GenBank/DDBJ whole genome shotgun (WGS) entry which is preliminary data.</text>
</comment>
<evidence type="ECO:0000313" key="1">
    <source>
        <dbReference type="EMBL" id="KPW13615.1"/>
    </source>
</evidence>
<reference evidence="1 2" key="1">
    <citation type="submission" date="2015-09" db="EMBL/GenBank/DDBJ databases">
        <title>Genome announcement of multiple Pseudomonas syringae strains.</title>
        <authorList>
            <person name="Thakur S."/>
            <person name="Wang P.W."/>
            <person name="Gong Y."/>
            <person name="Weir B.S."/>
            <person name="Guttman D.S."/>
        </authorList>
    </citation>
    <scope>NUCLEOTIDE SEQUENCE [LARGE SCALE GENOMIC DNA]</scope>
    <source>
        <strain evidence="1 2">ICMP2802</strain>
    </source>
</reference>
<accession>A0A0L8IWC8</accession>
<proteinExistence type="predicted"/>
<evidence type="ECO:0000313" key="2">
    <source>
        <dbReference type="Proteomes" id="UP000050297"/>
    </source>
</evidence>
<dbReference type="PATRIC" id="fig|199198.4.peg.150"/>
<dbReference type="EMBL" id="LJPM01000473">
    <property type="protein sequence ID" value="KPW13615.1"/>
    <property type="molecule type" value="Genomic_DNA"/>
</dbReference>
<dbReference type="Proteomes" id="UP000050297">
    <property type="component" value="Unassembled WGS sequence"/>
</dbReference>
<sequence length="41" mass="5068">MAQWQEFERYRGWQPFTFADQMARRMPLHRPIKSGAAQTWR</sequence>
<protein>
    <submittedName>
        <fullName evidence="1">Putative Insecticidal toxin protein</fullName>
    </submittedName>
</protein>
<name>A0A0L8IWC8_PSESX</name>